<evidence type="ECO:0000256" key="1">
    <source>
        <dbReference type="ARBA" id="ARBA00000085"/>
    </source>
</evidence>
<comment type="subcellular location">
    <subcellularLocation>
        <location evidence="3">Cell membrane</location>
    </subcellularLocation>
    <subcellularLocation>
        <location evidence="2">Membrane</location>
        <topology evidence="2">Multi-pass membrane protein</topology>
    </subcellularLocation>
</comment>
<dbReference type="InterPro" id="IPR013656">
    <property type="entry name" value="PAS_4"/>
</dbReference>
<evidence type="ECO:0000256" key="17">
    <source>
        <dbReference type="SAM" id="Phobius"/>
    </source>
</evidence>
<dbReference type="InterPro" id="IPR003661">
    <property type="entry name" value="HisK_dim/P_dom"/>
</dbReference>
<evidence type="ECO:0000313" key="20">
    <source>
        <dbReference type="Proteomes" id="UP001241758"/>
    </source>
</evidence>
<evidence type="ECO:0000256" key="14">
    <source>
        <dbReference type="ARBA" id="ARBA00039401"/>
    </source>
</evidence>
<comment type="catalytic activity">
    <reaction evidence="1">
        <text>ATP + protein L-histidine = ADP + protein N-phospho-L-histidine.</text>
        <dbReference type="EC" id="2.7.13.3"/>
    </reaction>
</comment>
<dbReference type="Pfam" id="PF08448">
    <property type="entry name" value="PAS_4"/>
    <property type="match status" value="1"/>
</dbReference>
<organism evidence="19 20">
    <name type="scientific">Actinoplanes sandaracinus</name>
    <dbReference type="NCBI Taxonomy" id="3045177"/>
    <lineage>
        <taxon>Bacteria</taxon>
        <taxon>Bacillati</taxon>
        <taxon>Actinomycetota</taxon>
        <taxon>Actinomycetes</taxon>
        <taxon>Micromonosporales</taxon>
        <taxon>Micromonosporaceae</taxon>
        <taxon>Actinoplanes</taxon>
    </lineage>
</organism>
<comment type="caution">
    <text evidence="19">The sequence shown here is derived from an EMBL/GenBank/DDBJ whole genome shotgun (WGS) entry which is preliminary data.</text>
</comment>
<name>A0ABT6WWY5_9ACTN</name>
<dbReference type="InterPro" id="IPR003594">
    <property type="entry name" value="HATPase_dom"/>
</dbReference>
<dbReference type="Pfam" id="PF02518">
    <property type="entry name" value="HATPase_c"/>
    <property type="match status" value="1"/>
</dbReference>
<evidence type="ECO:0000256" key="12">
    <source>
        <dbReference type="ARBA" id="ARBA00023012"/>
    </source>
</evidence>
<keyword evidence="20" id="KW-1185">Reference proteome</keyword>
<feature type="region of interest" description="Disordered" evidence="16">
    <location>
        <begin position="700"/>
        <end position="719"/>
    </location>
</feature>
<evidence type="ECO:0000256" key="8">
    <source>
        <dbReference type="ARBA" id="ARBA00022741"/>
    </source>
</evidence>
<evidence type="ECO:0000256" key="2">
    <source>
        <dbReference type="ARBA" id="ARBA00004141"/>
    </source>
</evidence>
<evidence type="ECO:0000256" key="4">
    <source>
        <dbReference type="ARBA" id="ARBA00012438"/>
    </source>
</evidence>
<dbReference type="InterPro" id="IPR004358">
    <property type="entry name" value="Sig_transdc_His_kin-like_C"/>
</dbReference>
<evidence type="ECO:0000256" key="5">
    <source>
        <dbReference type="ARBA" id="ARBA00022553"/>
    </source>
</evidence>
<gene>
    <name evidence="19" type="ORF">QLQ12_37235</name>
</gene>
<evidence type="ECO:0000256" key="9">
    <source>
        <dbReference type="ARBA" id="ARBA00022777"/>
    </source>
</evidence>
<feature type="transmembrane region" description="Helical" evidence="17">
    <location>
        <begin position="281"/>
        <end position="305"/>
    </location>
</feature>
<proteinExistence type="predicted"/>
<dbReference type="InterPro" id="IPR036097">
    <property type="entry name" value="HisK_dim/P_sf"/>
</dbReference>
<feature type="transmembrane region" description="Helical" evidence="17">
    <location>
        <begin position="121"/>
        <end position="144"/>
    </location>
</feature>
<dbReference type="SUPFAM" id="SSF47384">
    <property type="entry name" value="Homodimeric domain of signal transducing histidine kinase"/>
    <property type="match status" value="1"/>
</dbReference>
<dbReference type="PRINTS" id="PR00344">
    <property type="entry name" value="BCTRLSENSOR"/>
</dbReference>
<evidence type="ECO:0000313" key="19">
    <source>
        <dbReference type="EMBL" id="MDI6104251.1"/>
    </source>
</evidence>
<dbReference type="SMART" id="SM00387">
    <property type="entry name" value="HATPase_c"/>
    <property type="match status" value="1"/>
</dbReference>
<dbReference type="SMART" id="SM00388">
    <property type="entry name" value="HisKA"/>
    <property type="match status" value="1"/>
</dbReference>
<keyword evidence="13 17" id="KW-0472">Membrane</keyword>
<dbReference type="RefSeq" id="WP_282765598.1">
    <property type="nucleotide sequence ID" value="NZ_JASCTH010000031.1"/>
</dbReference>
<dbReference type="InterPro" id="IPR036890">
    <property type="entry name" value="HATPase_C_sf"/>
</dbReference>
<dbReference type="PANTHER" id="PTHR42878:SF7">
    <property type="entry name" value="SENSOR HISTIDINE KINASE GLRK"/>
    <property type="match status" value="1"/>
</dbReference>
<feature type="transmembrane region" description="Helical" evidence="17">
    <location>
        <begin position="204"/>
        <end position="224"/>
    </location>
</feature>
<accession>A0ABT6WWY5</accession>
<dbReference type="Gene3D" id="3.30.450.20">
    <property type="entry name" value="PAS domain"/>
    <property type="match status" value="1"/>
</dbReference>
<dbReference type="EC" id="2.7.13.3" evidence="4"/>
<dbReference type="PANTHER" id="PTHR42878">
    <property type="entry name" value="TWO-COMPONENT HISTIDINE KINASE"/>
    <property type="match status" value="1"/>
</dbReference>
<keyword evidence="9" id="KW-0418">Kinase</keyword>
<dbReference type="SMART" id="SM00091">
    <property type="entry name" value="PAS"/>
    <property type="match status" value="1"/>
</dbReference>
<evidence type="ECO:0000256" key="3">
    <source>
        <dbReference type="ARBA" id="ARBA00004236"/>
    </source>
</evidence>
<sequence length="719" mass="75897">MTTGYRLSLARTTLFAIVYAAACYTGRHFLLGSQINLVWPAAGVAVVWFCAHRRAPTRRLDMLLLPVILGGANWLTGASPAIGVVAGIVGLVQVAVFLRLLRRWSPHLWGAGGSAPLRSPWDLWALTGAGFTATIAASAVSMVGRRLITGSFPTVVTTMSVARHTASILIIGSAGICAGAAIHRLRAEHRSIAGWWRHRGPTPPWRIAEIAGISAAGVAGYLAVFAAENHVPVSFALLGLTVLVATRLSTPWVLLHNCVVSLLALRYTLTGSGPFALVTDVAQRAVVVQLFAILVALVGLSLALARDERRRLLAALAQEKAELAARQVELARQKAEITHHADLLTAIIDSMADGLAVIGPDRRVTLRNPAVADLFGGRAGRDDVLSGTDWSGLRPVDGARYAEGELAYLQALADKEVSGVDMLVQNQRVPDGRVVRVTATALAHPNGTFSTVVLFHDVTAERRHRDELINFAGMVAHDLLNPLASVDGWAAAARDALDGVPEHPDLDQARADLARLAQASARMRGLIDGLLSYATVRQAMVAPARVDLAEVVADIAVARADAAVASGKPEPRFTIGRLPPVQADPVLVRQLIDNLVGNAIKYTAPGVVPALRITAGQDGAMVTVRIVDNGIGVPEGQHEAIFGNFHRAHVDSGYLGTGLGLAICRRIVERHGGTITATDDPGGGSCFTFTLPSAVESPNGLAPVSAASRPVGTMSRIPH</sequence>
<dbReference type="Pfam" id="PF00512">
    <property type="entry name" value="HisKA"/>
    <property type="match status" value="1"/>
</dbReference>
<keyword evidence="12" id="KW-0902">Two-component regulatory system</keyword>
<keyword evidence="8" id="KW-0547">Nucleotide-binding</keyword>
<dbReference type="Gene3D" id="1.10.287.130">
    <property type="match status" value="1"/>
</dbReference>
<feature type="coiled-coil region" evidence="15">
    <location>
        <begin position="302"/>
        <end position="336"/>
    </location>
</feature>
<keyword evidence="5" id="KW-0597">Phosphoprotein</keyword>
<evidence type="ECO:0000256" key="10">
    <source>
        <dbReference type="ARBA" id="ARBA00022840"/>
    </source>
</evidence>
<evidence type="ECO:0000256" key="16">
    <source>
        <dbReference type="SAM" id="MobiDB-lite"/>
    </source>
</evidence>
<keyword evidence="6" id="KW-0808">Transferase</keyword>
<keyword evidence="10 19" id="KW-0067">ATP-binding</keyword>
<dbReference type="SUPFAM" id="SSF55785">
    <property type="entry name" value="PYP-like sensor domain (PAS domain)"/>
    <property type="match status" value="1"/>
</dbReference>
<dbReference type="Proteomes" id="UP001241758">
    <property type="component" value="Unassembled WGS sequence"/>
</dbReference>
<dbReference type="InterPro" id="IPR005467">
    <property type="entry name" value="His_kinase_dom"/>
</dbReference>
<feature type="domain" description="Histidine kinase" evidence="18">
    <location>
        <begin position="474"/>
        <end position="695"/>
    </location>
</feature>
<dbReference type="EMBL" id="JASCTH010000031">
    <property type="protein sequence ID" value="MDI6104251.1"/>
    <property type="molecule type" value="Genomic_DNA"/>
</dbReference>
<evidence type="ECO:0000256" key="11">
    <source>
        <dbReference type="ARBA" id="ARBA00022989"/>
    </source>
</evidence>
<feature type="transmembrane region" description="Helical" evidence="17">
    <location>
        <begin position="60"/>
        <end position="76"/>
    </location>
</feature>
<dbReference type="GO" id="GO:0005524">
    <property type="term" value="F:ATP binding"/>
    <property type="evidence" value="ECO:0007669"/>
    <property type="project" value="UniProtKB-KW"/>
</dbReference>
<evidence type="ECO:0000256" key="6">
    <source>
        <dbReference type="ARBA" id="ARBA00022679"/>
    </source>
</evidence>
<dbReference type="CDD" id="cd00082">
    <property type="entry name" value="HisKA"/>
    <property type="match status" value="1"/>
</dbReference>
<dbReference type="InterPro" id="IPR050351">
    <property type="entry name" value="BphY/WalK/GraS-like"/>
</dbReference>
<dbReference type="InterPro" id="IPR000014">
    <property type="entry name" value="PAS"/>
</dbReference>
<keyword evidence="7 17" id="KW-0812">Transmembrane</keyword>
<evidence type="ECO:0000256" key="15">
    <source>
        <dbReference type="SAM" id="Coils"/>
    </source>
</evidence>
<reference evidence="19 20" key="1">
    <citation type="submission" date="2023-05" db="EMBL/GenBank/DDBJ databases">
        <title>Actinoplanes sp. NEAU-A12 genome sequencing.</title>
        <authorList>
            <person name="Wang Z.-S."/>
        </authorList>
    </citation>
    <scope>NUCLEOTIDE SEQUENCE [LARGE SCALE GENOMIC DNA]</scope>
    <source>
        <strain evidence="19 20">NEAU-A12</strain>
    </source>
</reference>
<dbReference type="SUPFAM" id="SSF55874">
    <property type="entry name" value="ATPase domain of HSP90 chaperone/DNA topoisomerase II/histidine kinase"/>
    <property type="match status" value="1"/>
</dbReference>
<dbReference type="Gene3D" id="3.30.565.10">
    <property type="entry name" value="Histidine kinase-like ATPase, C-terminal domain"/>
    <property type="match status" value="1"/>
</dbReference>
<dbReference type="PROSITE" id="PS50109">
    <property type="entry name" value="HIS_KIN"/>
    <property type="match status" value="1"/>
</dbReference>
<evidence type="ECO:0000256" key="7">
    <source>
        <dbReference type="ARBA" id="ARBA00022692"/>
    </source>
</evidence>
<evidence type="ECO:0000256" key="13">
    <source>
        <dbReference type="ARBA" id="ARBA00023136"/>
    </source>
</evidence>
<feature type="transmembrane region" description="Helical" evidence="17">
    <location>
        <begin position="164"/>
        <end position="183"/>
    </location>
</feature>
<feature type="transmembrane region" description="Helical" evidence="17">
    <location>
        <begin position="30"/>
        <end position="51"/>
    </location>
</feature>
<dbReference type="InterPro" id="IPR035965">
    <property type="entry name" value="PAS-like_dom_sf"/>
</dbReference>
<keyword evidence="11 17" id="KW-1133">Transmembrane helix</keyword>
<evidence type="ECO:0000259" key="18">
    <source>
        <dbReference type="PROSITE" id="PS50109"/>
    </source>
</evidence>
<protein>
    <recommendedName>
        <fullName evidence="14">Sensor-like histidine kinase SenX3</fullName>
        <ecNumber evidence="4">2.7.13.3</ecNumber>
    </recommendedName>
</protein>
<feature type="transmembrane region" description="Helical" evidence="17">
    <location>
        <begin position="230"/>
        <end position="246"/>
    </location>
</feature>
<keyword evidence="15" id="KW-0175">Coiled coil</keyword>